<sequence>MEVPSATKSQRVKSALALNLFSAGAFCLFYISATMIQPTAASVIETGVGPFVVAVLLALTAKGLTAL</sequence>
<gene>
    <name evidence="2" type="ORF">CCASEI_06485</name>
</gene>
<keyword evidence="1" id="KW-0812">Transmembrane</keyword>
<keyword evidence="1" id="KW-1133">Transmembrane helix</keyword>
<dbReference type="Proteomes" id="UP000019226">
    <property type="component" value="Chromosome"/>
</dbReference>
<organism evidence="2 3">
    <name type="scientific">Corynebacterium casei LMG S-19264</name>
    <dbReference type="NCBI Taxonomy" id="1285583"/>
    <lineage>
        <taxon>Bacteria</taxon>
        <taxon>Bacillati</taxon>
        <taxon>Actinomycetota</taxon>
        <taxon>Actinomycetes</taxon>
        <taxon>Mycobacteriales</taxon>
        <taxon>Corynebacteriaceae</taxon>
        <taxon>Corynebacterium</taxon>
    </lineage>
</organism>
<evidence type="ECO:0000313" key="2">
    <source>
        <dbReference type="EMBL" id="AHI19873.1"/>
    </source>
</evidence>
<name>A0ABN4CEW9_9CORY</name>
<feature type="transmembrane region" description="Helical" evidence="1">
    <location>
        <begin position="39"/>
        <end position="61"/>
    </location>
</feature>
<proteinExistence type="predicted"/>
<protein>
    <submittedName>
        <fullName evidence="2">Uncharacterized protein</fullName>
    </submittedName>
</protein>
<reference evidence="3" key="1">
    <citation type="submission" date="2013-02" db="EMBL/GenBank/DDBJ databases">
        <title>The complete genome sequence of Corynebacterium casei LMG S-19264 (=DSM 44701).</title>
        <authorList>
            <person name="Ruckert C."/>
            <person name="Albersmeier A."/>
            <person name="Kalinowski J."/>
        </authorList>
    </citation>
    <scope>NUCLEOTIDE SEQUENCE [LARGE SCALE GENOMIC DNA]</scope>
    <source>
        <strain evidence="3">LMG S-19264</strain>
    </source>
</reference>
<evidence type="ECO:0000313" key="3">
    <source>
        <dbReference type="Proteomes" id="UP000019226"/>
    </source>
</evidence>
<keyword evidence="1" id="KW-0472">Membrane</keyword>
<accession>A0ABN4CEW9</accession>
<evidence type="ECO:0000256" key="1">
    <source>
        <dbReference type="SAM" id="Phobius"/>
    </source>
</evidence>
<feature type="transmembrane region" description="Helical" evidence="1">
    <location>
        <begin position="12"/>
        <end position="33"/>
    </location>
</feature>
<dbReference type="EMBL" id="CP004350">
    <property type="protein sequence ID" value="AHI19873.1"/>
    <property type="molecule type" value="Genomic_DNA"/>
</dbReference>
<keyword evidence="3" id="KW-1185">Reference proteome</keyword>